<reference evidence="1" key="1">
    <citation type="journal article" date="2021" name="Environ. Microbiol.">
        <title>Cryptic niche differentiation of novel sediment ecotypes of Rugeria pomeroyi correlates with nitrate respiration.</title>
        <authorList>
            <person name="Lin X."/>
            <person name="McNichol J."/>
            <person name="Chu X."/>
            <person name="Qian Y."/>
            <person name="Luo H."/>
        </authorList>
    </citation>
    <scope>NUCLEOTIDE SEQUENCE</scope>
    <source>
        <strain evidence="1">SZCCDBB064</strain>
    </source>
</reference>
<dbReference type="Proteomes" id="UP000813672">
    <property type="component" value="Unassembled WGS sequence"/>
</dbReference>
<dbReference type="PIRSF" id="PIRSF032131">
    <property type="entry name" value="UCP032131"/>
    <property type="match status" value="1"/>
</dbReference>
<sequence length="141" mass="15284">MIQYSLKCSAGHSFDSWFQSAAAFEKLAATGMVACSVCGGTEVEKAIMSPRVTSVRSNKDARPLTAPVTPAEQALAEIRRKIEANSDYVGRDFATEARRMHLGEAPERAIYGEAKMEEAKALLEDGIPVAPLPFLPNRKAN</sequence>
<dbReference type="Pfam" id="PF06676">
    <property type="entry name" value="DUF1178"/>
    <property type="match status" value="1"/>
</dbReference>
<dbReference type="EMBL" id="JAGQAF010000001">
    <property type="protein sequence ID" value="MCE8536340.1"/>
    <property type="molecule type" value="Genomic_DNA"/>
</dbReference>
<proteinExistence type="predicted"/>
<dbReference type="AlphaFoldDB" id="A0A9Q3ZKV4"/>
<dbReference type="RefSeq" id="WP_234218298.1">
    <property type="nucleotide sequence ID" value="NZ_JAGQAF010000001.1"/>
</dbReference>
<protein>
    <submittedName>
        <fullName evidence="1">DUF1178 family protein</fullName>
    </submittedName>
</protein>
<dbReference type="InterPro" id="IPR009562">
    <property type="entry name" value="DUF1178"/>
</dbReference>
<evidence type="ECO:0000313" key="2">
    <source>
        <dbReference type="Proteomes" id="UP000813672"/>
    </source>
</evidence>
<evidence type="ECO:0000313" key="1">
    <source>
        <dbReference type="EMBL" id="MCE8536340.1"/>
    </source>
</evidence>
<comment type="caution">
    <text evidence="1">The sequence shown here is derived from an EMBL/GenBank/DDBJ whole genome shotgun (WGS) entry which is preliminary data.</text>
</comment>
<organism evidence="1 2">
    <name type="scientific">Ruegeria pomeroyi</name>
    <dbReference type="NCBI Taxonomy" id="89184"/>
    <lineage>
        <taxon>Bacteria</taxon>
        <taxon>Pseudomonadati</taxon>
        <taxon>Pseudomonadota</taxon>
        <taxon>Alphaproteobacteria</taxon>
        <taxon>Rhodobacterales</taxon>
        <taxon>Roseobacteraceae</taxon>
        <taxon>Ruegeria</taxon>
    </lineage>
</organism>
<name>A0A9Q3ZKV4_9RHOB</name>
<accession>A0A9Q3ZKV4</accession>
<gene>
    <name evidence="1" type="ORF">KBY27_02615</name>
</gene>